<evidence type="ECO:0000313" key="3">
    <source>
        <dbReference type="Proteomes" id="UP001189429"/>
    </source>
</evidence>
<feature type="compositionally biased region" description="Low complexity" evidence="1">
    <location>
        <begin position="238"/>
        <end position="261"/>
    </location>
</feature>
<name>A0ABN9UPK8_9DINO</name>
<feature type="compositionally biased region" description="Low complexity" evidence="1">
    <location>
        <begin position="205"/>
        <end position="229"/>
    </location>
</feature>
<evidence type="ECO:0000313" key="2">
    <source>
        <dbReference type="EMBL" id="CAK0860281.1"/>
    </source>
</evidence>
<comment type="caution">
    <text evidence="2">The sequence shown here is derived from an EMBL/GenBank/DDBJ whole genome shotgun (WGS) entry which is preliminary data.</text>
</comment>
<feature type="compositionally biased region" description="Low complexity" evidence="1">
    <location>
        <begin position="150"/>
        <end position="163"/>
    </location>
</feature>
<accession>A0ABN9UPK8</accession>
<evidence type="ECO:0000256" key="1">
    <source>
        <dbReference type="SAM" id="MobiDB-lite"/>
    </source>
</evidence>
<feature type="compositionally biased region" description="Low complexity" evidence="1">
    <location>
        <begin position="274"/>
        <end position="297"/>
    </location>
</feature>
<feature type="compositionally biased region" description="Low complexity" evidence="1">
    <location>
        <begin position="348"/>
        <end position="365"/>
    </location>
</feature>
<evidence type="ECO:0008006" key="4">
    <source>
        <dbReference type="Google" id="ProtNLM"/>
    </source>
</evidence>
<feature type="compositionally biased region" description="Basic residues" evidence="1">
    <location>
        <begin position="459"/>
        <end position="474"/>
    </location>
</feature>
<dbReference type="EMBL" id="CAUYUJ010015961">
    <property type="protein sequence ID" value="CAK0860281.1"/>
    <property type="molecule type" value="Genomic_DNA"/>
</dbReference>
<feature type="compositionally biased region" description="Low complexity" evidence="1">
    <location>
        <begin position="112"/>
        <end position="132"/>
    </location>
</feature>
<dbReference type="Proteomes" id="UP001189429">
    <property type="component" value="Unassembled WGS sequence"/>
</dbReference>
<gene>
    <name evidence="2" type="ORF">PCOR1329_LOCUS49287</name>
</gene>
<dbReference type="Gene3D" id="2.60.120.590">
    <property type="entry name" value="Alpha-ketoglutarate-dependent dioxygenase AlkB-like"/>
    <property type="match status" value="1"/>
</dbReference>
<feature type="region of interest" description="Disordered" evidence="1">
    <location>
        <begin position="1"/>
        <end position="33"/>
    </location>
</feature>
<dbReference type="SUPFAM" id="SSF51197">
    <property type="entry name" value="Clavaminate synthase-like"/>
    <property type="match status" value="1"/>
</dbReference>
<proteinExistence type="predicted"/>
<keyword evidence="3" id="KW-1185">Reference proteome</keyword>
<sequence length="665" mass="69679">MRRGVWIESFSVGPGPRGARRVQGRPKTSTRTPEGSCVCVHVFVALPPCRRLEKFLDSSRRAPRAGADGAAAAAKQGPLPQLDAASVFGHRDPGCAARRHERPQDHPPQAHPPSQQQQAPLQQQPAQYAHQQLGQRPLDHQPQAHPPPQQRQQAPLQHQPAPHSHQHHGQRPPSEGPHAPGARCGPAAPAFPDGPPPGNLQSLIPGAVAKASPGAAPAASATLALASAPRPGARQALRSSSGASDRSYSSSSARSISAGGSQKAASGPRPEHGAPALQPYYPAHPAAAPAAAAQQGLEPPPGHFVQQSPPAAAPPCGTAPAPAGHSPVSGHQAARAAAPPPYGGHPPLGGHQQACGHPQQQAPAPLGAPPPHAPPHGPPHGAPHGVLALSGHCAAPPNAPPPGPPHHGGPPGHGAPRVAPLPPGTPPPARPPGHPPPGWPAYCGHPPPLGYGRLDPRYASRRSRSRSRRRRKAARSGSGERPKKAKKSRPPPPKVGKDGAWELSQEEKGLKLTSRRGRVKLRDVSRRCFAAFLPSPINEARCREFFEKIRDGTEWLQPEGPLGPLPRKTSWMVRPGCSCTYRYGGVEVEPAADPAWMHELLGLYMPFCGITDPSGWPNGCNVNLYENGSHGVGWHSDAEDLFQGRVQDIRILSLSLGHLGSSISS</sequence>
<feature type="region of interest" description="Disordered" evidence="1">
    <location>
        <begin position="66"/>
        <end position="503"/>
    </location>
</feature>
<feature type="compositionally biased region" description="Low complexity" evidence="1">
    <location>
        <begin position="176"/>
        <end position="191"/>
    </location>
</feature>
<feature type="compositionally biased region" description="Pro residues" evidence="1">
    <location>
        <begin position="419"/>
        <end position="449"/>
    </location>
</feature>
<dbReference type="InterPro" id="IPR037151">
    <property type="entry name" value="AlkB-like_sf"/>
</dbReference>
<feature type="compositionally biased region" description="Pro residues" evidence="1">
    <location>
        <begin position="397"/>
        <end position="408"/>
    </location>
</feature>
<protein>
    <recommendedName>
        <fullName evidence="4">Alpha-ketoglutarate-dependent dioxygenase AlkB-like domain-containing protein</fullName>
    </recommendedName>
</protein>
<feature type="compositionally biased region" description="Pro residues" evidence="1">
    <location>
        <begin position="366"/>
        <end position="381"/>
    </location>
</feature>
<feature type="compositionally biased region" description="Low complexity" evidence="1">
    <location>
        <begin position="314"/>
        <end position="323"/>
    </location>
</feature>
<reference evidence="2" key="1">
    <citation type="submission" date="2023-10" db="EMBL/GenBank/DDBJ databases">
        <authorList>
            <person name="Chen Y."/>
            <person name="Shah S."/>
            <person name="Dougan E. K."/>
            <person name="Thang M."/>
            <person name="Chan C."/>
        </authorList>
    </citation>
    <scope>NUCLEOTIDE SEQUENCE [LARGE SCALE GENOMIC DNA]</scope>
</reference>
<organism evidence="2 3">
    <name type="scientific">Prorocentrum cordatum</name>
    <dbReference type="NCBI Taxonomy" id="2364126"/>
    <lineage>
        <taxon>Eukaryota</taxon>
        <taxon>Sar</taxon>
        <taxon>Alveolata</taxon>
        <taxon>Dinophyceae</taxon>
        <taxon>Prorocentrales</taxon>
        <taxon>Prorocentraceae</taxon>
        <taxon>Prorocentrum</taxon>
    </lineage>
</organism>